<accession>A0A917Y3A2</accession>
<evidence type="ECO:0000256" key="1">
    <source>
        <dbReference type="SAM" id="Phobius"/>
    </source>
</evidence>
<name>A0A917Y3A2_9BACI</name>
<keyword evidence="3" id="KW-1185">Reference proteome</keyword>
<evidence type="ECO:0000313" key="2">
    <source>
        <dbReference type="EMBL" id="GGN65409.1"/>
    </source>
</evidence>
<evidence type="ECO:0000313" key="3">
    <source>
        <dbReference type="Proteomes" id="UP000624041"/>
    </source>
</evidence>
<keyword evidence="1" id="KW-0812">Transmembrane</keyword>
<organism evidence="2 3">
    <name type="scientific">Oceanobacillus indicireducens</name>
    <dbReference type="NCBI Taxonomy" id="1004261"/>
    <lineage>
        <taxon>Bacteria</taxon>
        <taxon>Bacillati</taxon>
        <taxon>Bacillota</taxon>
        <taxon>Bacilli</taxon>
        <taxon>Bacillales</taxon>
        <taxon>Bacillaceae</taxon>
        <taxon>Oceanobacillus</taxon>
    </lineage>
</organism>
<keyword evidence="1" id="KW-1133">Transmembrane helix</keyword>
<feature type="transmembrane region" description="Helical" evidence="1">
    <location>
        <begin position="54"/>
        <end position="76"/>
    </location>
</feature>
<dbReference type="RefSeq" id="WP_188859142.1">
    <property type="nucleotide sequence ID" value="NZ_BMOS01000036.1"/>
</dbReference>
<reference evidence="2" key="2">
    <citation type="submission" date="2020-09" db="EMBL/GenBank/DDBJ databases">
        <authorList>
            <person name="Sun Q."/>
            <person name="Ohkuma M."/>
        </authorList>
    </citation>
    <scope>NUCLEOTIDE SEQUENCE</scope>
    <source>
        <strain evidence="2">JCM 17251</strain>
    </source>
</reference>
<feature type="transmembrane region" description="Helical" evidence="1">
    <location>
        <begin position="6"/>
        <end position="21"/>
    </location>
</feature>
<gene>
    <name evidence="2" type="ORF">GCM10007971_34210</name>
</gene>
<feature type="transmembrane region" description="Helical" evidence="1">
    <location>
        <begin position="28"/>
        <end position="48"/>
    </location>
</feature>
<reference evidence="2" key="1">
    <citation type="journal article" date="2014" name="Int. J. Syst. Evol. Microbiol.">
        <title>Complete genome sequence of Corynebacterium casei LMG S-19264T (=DSM 44701T), isolated from a smear-ripened cheese.</title>
        <authorList>
            <consortium name="US DOE Joint Genome Institute (JGI-PGF)"/>
            <person name="Walter F."/>
            <person name="Albersmeier A."/>
            <person name="Kalinowski J."/>
            <person name="Ruckert C."/>
        </authorList>
    </citation>
    <scope>NUCLEOTIDE SEQUENCE</scope>
    <source>
        <strain evidence="2">JCM 17251</strain>
    </source>
</reference>
<dbReference type="AlphaFoldDB" id="A0A917Y3A2"/>
<sequence length="93" mass="10664">MAFMLVMVGIFCIIYMKPPIFKQMRYDYVYLLIVLILLSIIVINGTFIDLMSDGLLVTLTLMILSPLYVKTFSAIGNKGYRMLNSMQKMHVST</sequence>
<proteinExistence type="predicted"/>
<comment type="caution">
    <text evidence="2">The sequence shown here is derived from an EMBL/GenBank/DDBJ whole genome shotgun (WGS) entry which is preliminary data.</text>
</comment>
<dbReference type="Proteomes" id="UP000624041">
    <property type="component" value="Unassembled WGS sequence"/>
</dbReference>
<keyword evidence="1" id="KW-0472">Membrane</keyword>
<dbReference type="EMBL" id="BMOS01000036">
    <property type="protein sequence ID" value="GGN65409.1"/>
    <property type="molecule type" value="Genomic_DNA"/>
</dbReference>
<protein>
    <submittedName>
        <fullName evidence="2">Uncharacterized protein</fullName>
    </submittedName>
</protein>